<feature type="compositionally biased region" description="Basic residues" evidence="1">
    <location>
        <begin position="69"/>
        <end position="79"/>
    </location>
</feature>
<protein>
    <submittedName>
        <fullName evidence="2">Uncharacterized protein</fullName>
    </submittedName>
</protein>
<proteinExistence type="predicted"/>
<keyword evidence="3" id="KW-1185">Reference proteome</keyword>
<evidence type="ECO:0000313" key="2">
    <source>
        <dbReference type="EMBL" id="EKX63032.1"/>
    </source>
</evidence>
<evidence type="ECO:0000313" key="3">
    <source>
        <dbReference type="Proteomes" id="UP000010411"/>
    </source>
</evidence>
<organism evidence="2 3">
    <name type="scientific">Streptomyces ipomoeae 91-03</name>
    <dbReference type="NCBI Taxonomy" id="698759"/>
    <lineage>
        <taxon>Bacteria</taxon>
        <taxon>Bacillati</taxon>
        <taxon>Actinomycetota</taxon>
        <taxon>Actinomycetes</taxon>
        <taxon>Kitasatosporales</taxon>
        <taxon>Streptomycetaceae</taxon>
        <taxon>Streptomyces</taxon>
    </lineage>
</organism>
<feature type="region of interest" description="Disordered" evidence="1">
    <location>
        <begin position="62"/>
        <end position="105"/>
    </location>
</feature>
<dbReference type="EMBL" id="AEJC01000469">
    <property type="protein sequence ID" value="EKX63032.1"/>
    <property type="molecule type" value="Genomic_DNA"/>
</dbReference>
<dbReference type="Proteomes" id="UP000010411">
    <property type="component" value="Unassembled WGS sequence"/>
</dbReference>
<dbReference type="AlphaFoldDB" id="L1KQY8"/>
<evidence type="ECO:0000256" key="1">
    <source>
        <dbReference type="SAM" id="MobiDB-lite"/>
    </source>
</evidence>
<reference evidence="2 3" key="1">
    <citation type="submission" date="2012-11" db="EMBL/GenBank/DDBJ databases">
        <authorList>
            <person name="Huguet-Tapia J.C."/>
            <person name="Durkin A.S."/>
            <person name="Pettis G.S."/>
            <person name="Badger J.H."/>
        </authorList>
    </citation>
    <scope>NUCLEOTIDE SEQUENCE [LARGE SCALE GENOMIC DNA]</scope>
    <source>
        <strain evidence="2 3">91-03</strain>
    </source>
</reference>
<accession>L1KQY8</accession>
<comment type="caution">
    <text evidence="2">The sequence shown here is derived from an EMBL/GenBank/DDBJ whole genome shotgun (WGS) entry which is preliminary data.</text>
</comment>
<name>L1KQY8_9ACTN</name>
<gene>
    <name evidence="2" type="ORF">STRIP9103_09303</name>
</gene>
<sequence length="105" mass="11496">MLTTIVLLPAAVAALLLCVPRSAPRLLFLTAWVATTASRAGADRDRLGGIPGRWRNAVRDAGAMDPRRGHQLPRRRRRTLPSPHRDDLCPVPGLRAVRVARDPPP</sequence>